<keyword evidence="3" id="KW-0963">Cytoplasm</keyword>
<dbReference type="Pfam" id="PF00462">
    <property type="entry name" value="Glutaredoxin"/>
    <property type="match status" value="1"/>
</dbReference>
<dbReference type="PROSITE" id="PS51354">
    <property type="entry name" value="GLUTAREDOXIN_2"/>
    <property type="match status" value="1"/>
</dbReference>
<comment type="similarity">
    <text evidence="2">Belongs to the glutaredoxin family. CC-type subfamily.</text>
</comment>
<comment type="subcellular location">
    <subcellularLocation>
        <location evidence="1">Cytoplasm</location>
    </subcellularLocation>
</comment>
<dbReference type="CDD" id="cd03419">
    <property type="entry name" value="GRX_GRXh_1_2_like"/>
    <property type="match status" value="1"/>
</dbReference>
<dbReference type="EMBL" id="JACGWO010000010">
    <property type="protein sequence ID" value="KAK4417291.1"/>
    <property type="molecule type" value="Genomic_DNA"/>
</dbReference>
<gene>
    <name evidence="6" type="ORF">Salat_2554700</name>
</gene>
<dbReference type="Proteomes" id="UP001293254">
    <property type="component" value="Unassembled WGS sequence"/>
</dbReference>
<accession>A0AAE2CCQ5</accession>
<evidence type="ECO:0000256" key="3">
    <source>
        <dbReference type="ARBA" id="ARBA00022490"/>
    </source>
</evidence>
<reference evidence="6" key="2">
    <citation type="journal article" date="2024" name="Plant">
        <title>Genomic evolution and insights into agronomic trait innovations of Sesamum species.</title>
        <authorList>
            <person name="Miao H."/>
            <person name="Wang L."/>
            <person name="Qu L."/>
            <person name="Liu H."/>
            <person name="Sun Y."/>
            <person name="Le M."/>
            <person name="Wang Q."/>
            <person name="Wei S."/>
            <person name="Zheng Y."/>
            <person name="Lin W."/>
            <person name="Duan Y."/>
            <person name="Cao H."/>
            <person name="Xiong S."/>
            <person name="Wang X."/>
            <person name="Wei L."/>
            <person name="Li C."/>
            <person name="Ma Q."/>
            <person name="Ju M."/>
            <person name="Zhao R."/>
            <person name="Li G."/>
            <person name="Mu C."/>
            <person name="Tian Q."/>
            <person name="Mei H."/>
            <person name="Zhang T."/>
            <person name="Gao T."/>
            <person name="Zhang H."/>
        </authorList>
    </citation>
    <scope>NUCLEOTIDE SEQUENCE</scope>
    <source>
        <strain evidence="6">3651</strain>
    </source>
</reference>
<evidence type="ECO:0000256" key="4">
    <source>
        <dbReference type="ARBA" id="ARBA00023284"/>
    </source>
</evidence>
<organism evidence="6 7">
    <name type="scientific">Sesamum alatum</name>
    <dbReference type="NCBI Taxonomy" id="300844"/>
    <lineage>
        <taxon>Eukaryota</taxon>
        <taxon>Viridiplantae</taxon>
        <taxon>Streptophyta</taxon>
        <taxon>Embryophyta</taxon>
        <taxon>Tracheophyta</taxon>
        <taxon>Spermatophyta</taxon>
        <taxon>Magnoliopsida</taxon>
        <taxon>eudicotyledons</taxon>
        <taxon>Gunneridae</taxon>
        <taxon>Pentapetalae</taxon>
        <taxon>asterids</taxon>
        <taxon>lamiids</taxon>
        <taxon>Lamiales</taxon>
        <taxon>Pedaliaceae</taxon>
        <taxon>Sesamum</taxon>
    </lineage>
</organism>
<evidence type="ECO:0000259" key="5">
    <source>
        <dbReference type="Pfam" id="PF00462"/>
    </source>
</evidence>
<evidence type="ECO:0000313" key="7">
    <source>
        <dbReference type="Proteomes" id="UP001293254"/>
    </source>
</evidence>
<keyword evidence="7" id="KW-1185">Reference proteome</keyword>
<evidence type="ECO:0000256" key="1">
    <source>
        <dbReference type="ARBA" id="ARBA00004496"/>
    </source>
</evidence>
<dbReference type="AlphaFoldDB" id="A0AAE2CCQ5"/>
<dbReference type="InterPro" id="IPR002109">
    <property type="entry name" value="Glutaredoxin"/>
</dbReference>
<comment type="caution">
    <text evidence="6">The sequence shown here is derived from an EMBL/GenBank/DDBJ whole genome shotgun (WGS) entry which is preliminary data.</text>
</comment>
<dbReference type="Gene3D" id="3.40.30.10">
    <property type="entry name" value="Glutaredoxin"/>
    <property type="match status" value="1"/>
</dbReference>
<dbReference type="GO" id="GO:0005737">
    <property type="term" value="C:cytoplasm"/>
    <property type="evidence" value="ECO:0007669"/>
    <property type="project" value="UniProtKB-SubCell"/>
</dbReference>
<proteinExistence type="inferred from homology"/>
<evidence type="ECO:0000313" key="6">
    <source>
        <dbReference type="EMBL" id="KAK4417291.1"/>
    </source>
</evidence>
<keyword evidence="4" id="KW-0676">Redox-active center</keyword>
<dbReference type="PANTHER" id="PTHR10168">
    <property type="entry name" value="GLUTAREDOXIN"/>
    <property type="match status" value="1"/>
</dbReference>
<dbReference type="SUPFAM" id="SSF52833">
    <property type="entry name" value="Thioredoxin-like"/>
    <property type="match status" value="1"/>
</dbReference>
<protein>
    <submittedName>
        <fullName evidence="6">Monothiol glutaredoxin-S1</fullName>
    </submittedName>
</protein>
<evidence type="ECO:0000256" key="2">
    <source>
        <dbReference type="ARBA" id="ARBA00007568"/>
    </source>
</evidence>
<sequence length="160" mass="17827">MRFFGWIYENVIATPFLILISLCKSENFGRCVLFSSRWLAQKRKKIIPEYHKVFFPTNDGHGDEVRDGEAGGDIQQNRCGISHAISTLIRGFGANPTVHELDELPNGHEIEKALMALGCNPSVPAVFIGKEFVGGSNEIMSLNIRGKLKPLLLKANAIWM</sequence>
<dbReference type="InterPro" id="IPR011905">
    <property type="entry name" value="GlrX-like_pln_2"/>
</dbReference>
<name>A0AAE2CCQ5_9LAMI</name>
<dbReference type="InterPro" id="IPR036249">
    <property type="entry name" value="Thioredoxin-like_sf"/>
</dbReference>
<feature type="domain" description="Glutaredoxin" evidence="5">
    <location>
        <begin position="77"/>
        <end position="133"/>
    </location>
</feature>
<reference evidence="6" key="1">
    <citation type="submission" date="2020-06" db="EMBL/GenBank/DDBJ databases">
        <authorList>
            <person name="Li T."/>
            <person name="Hu X."/>
            <person name="Zhang T."/>
            <person name="Song X."/>
            <person name="Zhang H."/>
            <person name="Dai N."/>
            <person name="Sheng W."/>
            <person name="Hou X."/>
            <person name="Wei L."/>
        </authorList>
    </citation>
    <scope>NUCLEOTIDE SEQUENCE</scope>
    <source>
        <strain evidence="6">3651</strain>
        <tissue evidence="6">Leaf</tissue>
    </source>
</reference>